<dbReference type="SUPFAM" id="SSF47598">
    <property type="entry name" value="Ribbon-helix-helix"/>
    <property type="match status" value="1"/>
</dbReference>
<evidence type="ECO:0008006" key="3">
    <source>
        <dbReference type="Google" id="ProtNLM"/>
    </source>
</evidence>
<dbReference type="Proteomes" id="UP000053577">
    <property type="component" value="Unassembled WGS sequence"/>
</dbReference>
<dbReference type="PATRIC" id="fig|61435.5.peg.1302"/>
<dbReference type="AlphaFoldDB" id="A0A0V8M0G2"/>
<comment type="caution">
    <text evidence="1">The sequence shown here is derived from an EMBL/GenBank/DDBJ whole genome shotgun (WGS) entry which is preliminary data.</text>
</comment>
<evidence type="ECO:0000313" key="1">
    <source>
        <dbReference type="EMBL" id="KSV17267.1"/>
    </source>
</evidence>
<dbReference type="EMBL" id="JGYD01000025">
    <property type="protein sequence ID" value="KSV17267.1"/>
    <property type="molecule type" value="Genomic_DNA"/>
</dbReference>
<evidence type="ECO:0000313" key="2">
    <source>
        <dbReference type="Proteomes" id="UP000053577"/>
    </source>
</evidence>
<name>A0A0V8M0G2_9CHLR</name>
<proteinExistence type="predicted"/>
<dbReference type="InterPro" id="IPR038296">
    <property type="entry name" value="ParD_sf"/>
</dbReference>
<organism evidence="1 2">
    <name type="scientific">Dehalococcoides mccartyi</name>
    <dbReference type="NCBI Taxonomy" id="61435"/>
    <lineage>
        <taxon>Bacteria</taxon>
        <taxon>Bacillati</taxon>
        <taxon>Chloroflexota</taxon>
        <taxon>Dehalococcoidia</taxon>
        <taxon>Dehalococcoidales</taxon>
        <taxon>Dehalococcoidaceae</taxon>
        <taxon>Dehalococcoides</taxon>
    </lineage>
</organism>
<protein>
    <recommendedName>
        <fullName evidence="3">Antitoxin</fullName>
    </recommendedName>
</protein>
<dbReference type="GO" id="GO:0006355">
    <property type="term" value="P:regulation of DNA-templated transcription"/>
    <property type="evidence" value="ECO:0007669"/>
    <property type="project" value="InterPro"/>
</dbReference>
<dbReference type="Gene3D" id="6.10.180.10">
    <property type="entry name" value="Antitoxin ParD"/>
    <property type="match status" value="1"/>
</dbReference>
<dbReference type="InterPro" id="IPR010985">
    <property type="entry name" value="Ribbon_hlx_hlx"/>
</dbReference>
<reference evidence="1 2" key="1">
    <citation type="journal article" date="2015" name="Sci. Rep.">
        <title>A comparative genomics and reductive dehalogenase gene transcription study of two chloroethene-respiring bacteria, Dehalococcoides mccartyi strains MB and 11a.</title>
        <authorList>
            <person name="Low A."/>
            <person name="Shen Z."/>
            <person name="Cheng D."/>
            <person name="Rogers M.J."/>
            <person name="Lee P.K."/>
            <person name="He J."/>
        </authorList>
    </citation>
    <scope>NUCLEOTIDE SEQUENCE [LARGE SCALE GENOMIC DNA]</scope>
    <source>
        <strain evidence="1 2">MB</strain>
    </source>
</reference>
<sequence>MEVIAISCYKGYNNGKHSQSRGNKMVESANRTRYFLDLEPSLRNRMKAYAALQGKSMREWLTEAIISKMEDEIDVAEGLNALTDIEGTQSLESYLETRKAVNSGNRS</sequence>
<accession>A0A0V8M0G2</accession>
<gene>
    <name evidence="1" type="ORF">DA01_06615</name>
</gene>